<evidence type="ECO:0000313" key="5">
    <source>
        <dbReference type="Proteomes" id="UP000039660"/>
    </source>
</evidence>
<feature type="domain" description="Tyr recombinase" evidence="3">
    <location>
        <begin position="167"/>
        <end position="358"/>
    </location>
</feature>
<evidence type="ECO:0000259" key="3">
    <source>
        <dbReference type="PROSITE" id="PS51898"/>
    </source>
</evidence>
<evidence type="ECO:0000256" key="2">
    <source>
        <dbReference type="ARBA" id="ARBA00023172"/>
    </source>
</evidence>
<sequence>MAIFKHPKSPYWQIEFSIDGHTVRGTSKTKSKKEAEAIERQWREQAKKDAADKKRTGNGPLTLSIAAGRYFTEVAEDQPSARDTYRALERLIKFFGGETRMDAISDPQVISYVATRKKDRRYGKKTFADKRPMTTVSAATINREVATLKRLFMRARRSWKIILPDEPNWRELKLKEAKERVRELQEHEELRFELAARPDYWPWLEFARLTGLRLSETLVRWDEVNFSTAKITTIGKGGKTVTAEISEEVRELLLSLKGQHPEYVFTYLAKRTVKRTEKVRGQRYPLTTAGCSTEWQRMMKRSGITDLRIHDLRHDFATKLLRETGNLKLVSQALNHSDVSVTARYAHVTDNEVRAAMDRVAKARKKPRNLEQEAA</sequence>
<proteinExistence type="predicted"/>
<evidence type="ECO:0000313" key="4">
    <source>
        <dbReference type="EMBL" id="CDZ53361.1"/>
    </source>
</evidence>
<dbReference type="CDD" id="cd00796">
    <property type="entry name" value="INT_Rci_Hp1_C"/>
    <property type="match status" value="1"/>
</dbReference>
<dbReference type="SUPFAM" id="SSF56349">
    <property type="entry name" value="DNA breaking-rejoining enzymes"/>
    <property type="match status" value="1"/>
</dbReference>
<dbReference type="PANTHER" id="PTHR30349:SF64">
    <property type="entry name" value="PROPHAGE INTEGRASE INTD-RELATED"/>
    <property type="match status" value="1"/>
</dbReference>
<dbReference type="InterPro" id="IPR011010">
    <property type="entry name" value="DNA_brk_join_enz"/>
</dbReference>
<dbReference type="GO" id="GO:0003677">
    <property type="term" value="F:DNA binding"/>
    <property type="evidence" value="ECO:0007669"/>
    <property type="project" value="InterPro"/>
</dbReference>
<dbReference type="Proteomes" id="UP000039660">
    <property type="component" value="Unassembled WGS sequence"/>
</dbReference>
<gene>
    <name evidence="4" type="ORF">NGAL_HAMBI1189_49540</name>
</gene>
<dbReference type="PANTHER" id="PTHR30349">
    <property type="entry name" value="PHAGE INTEGRASE-RELATED"/>
    <property type="match status" value="1"/>
</dbReference>
<dbReference type="InterPro" id="IPR050090">
    <property type="entry name" value="Tyrosine_recombinase_XerCD"/>
</dbReference>
<protein>
    <submittedName>
        <fullName evidence="4">Prophage DLP12 integrase</fullName>
    </submittedName>
</protein>
<dbReference type="GO" id="GO:0006310">
    <property type="term" value="P:DNA recombination"/>
    <property type="evidence" value="ECO:0007669"/>
    <property type="project" value="UniProtKB-KW"/>
</dbReference>
<keyword evidence="2" id="KW-0233">DNA recombination</keyword>
<organism evidence="4 5">
    <name type="scientific">Neorhizobium galegae bv. officinalis</name>
    <dbReference type="NCBI Taxonomy" id="323656"/>
    <lineage>
        <taxon>Bacteria</taxon>
        <taxon>Pseudomonadati</taxon>
        <taxon>Pseudomonadota</taxon>
        <taxon>Alphaproteobacteria</taxon>
        <taxon>Hyphomicrobiales</taxon>
        <taxon>Rhizobiaceae</taxon>
        <taxon>Rhizobium/Agrobacterium group</taxon>
        <taxon>Neorhizobium</taxon>
    </lineage>
</organism>
<dbReference type="Gene3D" id="1.10.443.10">
    <property type="entry name" value="Intergrase catalytic core"/>
    <property type="match status" value="1"/>
</dbReference>
<evidence type="ECO:0000256" key="1">
    <source>
        <dbReference type="ARBA" id="ARBA00022908"/>
    </source>
</evidence>
<dbReference type="GO" id="GO:0015074">
    <property type="term" value="P:DNA integration"/>
    <property type="evidence" value="ECO:0007669"/>
    <property type="project" value="UniProtKB-KW"/>
</dbReference>
<dbReference type="AlphaFoldDB" id="A0A0T7H1D8"/>
<keyword evidence="1" id="KW-0229">DNA integration</keyword>
<dbReference type="Pfam" id="PF00589">
    <property type="entry name" value="Phage_integrase"/>
    <property type="match status" value="1"/>
</dbReference>
<accession>A0A0T7H1D8</accession>
<dbReference type="PROSITE" id="PS51898">
    <property type="entry name" value="TYR_RECOMBINASE"/>
    <property type="match status" value="1"/>
</dbReference>
<dbReference type="InterPro" id="IPR002104">
    <property type="entry name" value="Integrase_catalytic"/>
</dbReference>
<dbReference type="RefSeq" id="WP_046637735.1">
    <property type="nucleotide sequence ID" value="NZ_CCRK01000015.1"/>
</dbReference>
<dbReference type="EMBL" id="CCRK01000015">
    <property type="protein sequence ID" value="CDZ53361.1"/>
    <property type="molecule type" value="Genomic_DNA"/>
</dbReference>
<reference evidence="4 5" key="1">
    <citation type="submission" date="2014-08" db="EMBL/GenBank/DDBJ databases">
        <authorList>
            <person name="Chen Y.-H."/>
        </authorList>
    </citation>
    <scope>NUCLEOTIDE SEQUENCE [LARGE SCALE GENOMIC DNA]</scope>
</reference>
<dbReference type="InterPro" id="IPR013762">
    <property type="entry name" value="Integrase-like_cat_sf"/>
</dbReference>
<name>A0A0T7H1D8_NEOGA</name>